<dbReference type="SUPFAM" id="SSF52799">
    <property type="entry name" value="(Phosphotyrosine protein) phosphatases II"/>
    <property type="match status" value="2"/>
</dbReference>
<dbReference type="SMART" id="SM01301">
    <property type="entry name" value="PTPlike_phytase"/>
    <property type="match status" value="2"/>
</dbReference>
<evidence type="ECO:0000313" key="2">
    <source>
        <dbReference type="Proteomes" id="UP001164746"/>
    </source>
</evidence>
<organism evidence="1 2">
    <name type="scientific">Mya arenaria</name>
    <name type="common">Soft-shell clam</name>
    <dbReference type="NCBI Taxonomy" id="6604"/>
    <lineage>
        <taxon>Eukaryota</taxon>
        <taxon>Metazoa</taxon>
        <taxon>Spiralia</taxon>
        <taxon>Lophotrochozoa</taxon>
        <taxon>Mollusca</taxon>
        <taxon>Bivalvia</taxon>
        <taxon>Autobranchia</taxon>
        <taxon>Heteroconchia</taxon>
        <taxon>Euheterodonta</taxon>
        <taxon>Imparidentia</taxon>
        <taxon>Neoheterodontei</taxon>
        <taxon>Myida</taxon>
        <taxon>Myoidea</taxon>
        <taxon>Myidae</taxon>
        <taxon>Mya</taxon>
    </lineage>
</organism>
<dbReference type="EMBL" id="CP111013">
    <property type="protein sequence ID" value="WAQ96785.1"/>
    <property type="molecule type" value="Genomic_DNA"/>
</dbReference>
<dbReference type="PANTHER" id="PTHR23339">
    <property type="entry name" value="TYROSINE SPECIFIC PROTEIN PHOSPHATASE AND DUAL SPECIFICITY PROTEIN PHOSPHATASE"/>
    <property type="match status" value="1"/>
</dbReference>
<dbReference type="Gene3D" id="3.90.190.10">
    <property type="entry name" value="Protein tyrosine phosphatase superfamily"/>
    <property type="match status" value="2"/>
</dbReference>
<dbReference type="Pfam" id="PF14566">
    <property type="entry name" value="PTPlike_phytase"/>
    <property type="match status" value="2"/>
</dbReference>
<proteinExistence type="predicted"/>
<evidence type="ECO:0000313" key="1">
    <source>
        <dbReference type="EMBL" id="WAQ96785.1"/>
    </source>
</evidence>
<sequence>MVPGRCGLVMVPSCCGLVMVPGRCGLCGLVMVPGCCGLVMVPSCCGLAMLSGRCGLVMVLGRCGLVMVPSCCGLVMVPGRCGLVMVPGRCGLVMVPGRCGLVMVPGRCGLVMVPGRWCLVIVPGRCGLVMVLGRCGLVMVPGRWCLVIVPKQPGTIVAQEAPLVARNTTLLQHGQAHIEARDAPLAAWNTTLLQHGQAHIEVREAPLAAWNTTLLQHGQAPIEAREAPLVARNTPLLVVVGQDSYVIWKVEIFELIFKGQHFPSGLSRVVFMIRSITTSSRQLLRDDEVDLIFEGTNVTRTDNHVGPVIIKNCMEEYQHVPDFNEPLVYGSGEYVLVRDHCLPEGESSRQLSLMQAKSWAPVYWSGQPTARELASIIKALENESYPPVLFVNIADDFIPYTIKSRKNLRDCVVTGKLVKEADLYEASIRKRVIDMAIRNDDNSFSFYNDIEGMVGEPHVYPVQFEDNLLVAEEVYSRLAFSNPKLRYRRLCFPLHSAPSDLEVDHFISIAQDSPLMSADGSQPAMLFICQTGSGRSNVGAVMGYLLLTHKECDAKQRRPSSAACRLNRMDSEQLQEQGFFCAINRLVAALSEGLNAKHQVDMAIDNCCTTHNLRTEIYNAKKTLRDMQADHATRPADIASQYGRCRDYLARYFFLICFYSYVSDEVSDNYVGLDLLGSQLDVRVANFRKINIKAIPVYGMAQPTSDGLSKVVNHLLNLKVRHTHVVVVNLRNDVMVELDDATYSVRDSGKVDEPIIFPGYSKTDLEDKEEELKRTIRKHKTFQREVYSAYTILDLAENQRLQTLDMTYQRVPLLCEESPTETDIDCLMSVVCSHCRLEKLQNHTDTAFVFFCRTGKSRSTFAMAVAGLIMCHMKGFPKGSLKGEQERISLPNAQYTKGEFIIVQKLVRMLPNGHQVKREVDFILDEIFNTMTPTMFHMREIIFVTYNKSRKVGRDAELRETLLCQSILYLERYVHLILFNAYLYHDRQAGWKRPFSTWMKEVGARAGVYDVLDNLGFYDFDVTLTAYRKMSVRWRYPVPNVTWQGEFR</sequence>
<name>A0ABY7DP59_MYAAR</name>
<dbReference type="InterPro" id="IPR050561">
    <property type="entry name" value="PTP"/>
</dbReference>
<gene>
    <name evidence="1" type="ORF">MAR_029475</name>
</gene>
<protein>
    <submittedName>
        <fullName evidence="1">PALD-like protein</fullName>
    </submittedName>
</protein>
<reference evidence="1" key="1">
    <citation type="submission" date="2022-11" db="EMBL/GenBank/DDBJ databases">
        <title>Centuries of genome instability and evolution in soft-shell clam transmissible cancer (bioRxiv).</title>
        <authorList>
            <person name="Hart S.F.M."/>
            <person name="Yonemitsu M.A."/>
            <person name="Giersch R.M."/>
            <person name="Beal B.F."/>
            <person name="Arriagada G."/>
            <person name="Davis B.W."/>
            <person name="Ostrander E.A."/>
            <person name="Goff S.P."/>
            <person name="Metzger M.J."/>
        </authorList>
    </citation>
    <scope>NUCLEOTIDE SEQUENCE</scope>
    <source>
        <strain evidence="1">MELC-2E11</strain>
        <tissue evidence="1">Siphon/mantle</tissue>
    </source>
</reference>
<dbReference type="InterPro" id="IPR029021">
    <property type="entry name" value="Prot-tyrosine_phosphatase-like"/>
</dbReference>
<dbReference type="Proteomes" id="UP001164746">
    <property type="component" value="Chromosome 2"/>
</dbReference>
<keyword evidence="2" id="KW-1185">Reference proteome</keyword>
<accession>A0ABY7DP59</accession>